<dbReference type="Pfam" id="PF01084">
    <property type="entry name" value="Ribosomal_S18"/>
    <property type="match status" value="1"/>
</dbReference>
<evidence type="ECO:0000256" key="4">
    <source>
        <dbReference type="ARBA" id="ARBA00035264"/>
    </source>
</evidence>
<dbReference type="GO" id="GO:0003735">
    <property type="term" value="F:structural constituent of ribosome"/>
    <property type="evidence" value="ECO:0007669"/>
    <property type="project" value="InterPro"/>
</dbReference>
<keyword evidence="7" id="KW-1185">Reference proteome</keyword>
<evidence type="ECO:0000256" key="3">
    <source>
        <dbReference type="ARBA" id="ARBA00023274"/>
    </source>
</evidence>
<sequence>MFSAANVFRSAARQPRWLNASPAAVIAPRRTIISTPEPESLSDVSDILRSSANAQGTANESSESGTPTPVNPEDAVPPLITGHERFKGFRTNKFVRPNQLSRNDRTATRRPVKPPLLGPSAKESRELDIFYQLNIDPLHECQNSSLMSHFVTEMGRIMPRAQTKLTWKNQRKLGKAIRRAKMMGVIPILSKRPLDLLQR</sequence>
<comment type="similarity">
    <text evidence="1">Belongs to the bacterial ribosomal protein bS18 family.</text>
</comment>
<dbReference type="STRING" id="139825.A0A401GBV4"/>
<proteinExistence type="inferred from homology"/>
<feature type="compositionally biased region" description="Polar residues" evidence="5">
    <location>
        <begin position="52"/>
        <end position="68"/>
    </location>
</feature>
<feature type="region of interest" description="Disordered" evidence="5">
    <location>
        <begin position="52"/>
        <end position="119"/>
    </location>
</feature>
<dbReference type="PANTHER" id="PTHR13479">
    <property type="entry name" value="30S RIBOSOMAL PROTEIN S18"/>
    <property type="match status" value="1"/>
</dbReference>
<dbReference type="GO" id="GO:0070181">
    <property type="term" value="F:small ribosomal subunit rRNA binding"/>
    <property type="evidence" value="ECO:0007669"/>
    <property type="project" value="TreeGrafter"/>
</dbReference>
<dbReference type="GO" id="GO:0032543">
    <property type="term" value="P:mitochondrial translation"/>
    <property type="evidence" value="ECO:0007669"/>
    <property type="project" value="TreeGrafter"/>
</dbReference>
<dbReference type="GeneID" id="38776552"/>
<dbReference type="PRINTS" id="PR00974">
    <property type="entry name" value="RIBOSOMALS18"/>
</dbReference>
<evidence type="ECO:0000313" key="7">
    <source>
        <dbReference type="Proteomes" id="UP000287166"/>
    </source>
</evidence>
<gene>
    <name evidence="6" type="ORF">SCP_0208350</name>
</gene>
<evidence type="ECO:0000256" key="2">
    <source>
        <dbReference type="ARBA" id="ARBA00022980"/>
    </source>
</evidence>
<dbReference type="Gene3D" id="4.10.640.10">
    <property type="entry name" value="Ribosomal protein S18"/>
    <property type="match status" value="1"/>
</dbReference>
<evidence type="ECO:0000256" key="5">
    <source>
        <dbReference type="SAM" id="MobiDB-lite"/>
    </source>
</evidence>
<organism evidence="6 7">
    <name type="scientific">Sparassis crispa</name>
    <dbReference type="NCBI Taxonomy" id="139825"/>
    <lineage>
        <taxon>Eukaryota</taxon>
        <taxon>Fungi</taxon>
        <taxon>Dikarya</taxon>
        <taxon>Basidiomycota</taxon>
        <taxon>Agaricomycotina</taxon>
        <taxon>Agaricomycetes</taxon>
        <taxon>Polyporales</taxon>
        <taxon>Sparassidaceae</taxon>
        <taxon>Sparassis</taxon>
    </lineage>
</organism>
<dbReference type="Proteomes" id="UP000287166">
    <property type="component" value="Unassembled WGS sequence"/>
</dbReference>
<reference evidence="6 7" key="1">
    <citation type="journal article" date="2018" name="Sci. Rep.">
        <title>Genome sequence of the cauliflower mushroom Sparassis crispa (Hanabiratake) and its association with beneficial usage.</title>
        <authorList>
            <person name="Kiyama R."/>
            <person name="Furutani Y."/>
            <person name="Kawaguchi K."/>
            <person name="Nakanishi T."/>
        </authorList>
    </citation>
    <scope>NUCLEOTIDE SEQUENCE [LARGE SCALE GENOMIC DNA]</scope>
</reference>
<dbReference type="InterPro" id="IPR036870">
    <property type="entry name" value="Ribosomal_bS18_sf"/>
</dbReference>
<dbReference type="RefSeq" id="XP_027610548.1">
    <property type="nucleotide sequence ID" value="XM_027754747.1"/>
</dbReference>
<protein>
    <recommendedName>
        <fullName evidence="4">Small ribosomal subunit protein bS18m</fullName>
    </recommendedName>
</protein>
<evidence type="ECO:0000256" key="1">
    <source>
        <dbReference type="ARBA" id="ARBA00005589"/>
    </source>
</evidence>
<dbReference type="PANTHER" id="PTHR13479:SF40">
    <property type="entry name" value="SMALL RIBOSOMAL SUBUNIT PROTEIN BS18M"/>
    <property type="match status" value="1"/>
</dbReference>
<comment type="caution">
    <text evidence="6">The sequence shown here is derived from an EMBL/GenBank/DDBJ whole genome shotgun (WGS) entry which is preliminary data.</text>
</comment>
<accession>A0A401GBV4</accession>
<name>A0A401GBV4_9APHY</name>
<dbReference type="SUPFAM" id="SSF46911">
    <property type="entry name" value="Ribosomal protein S18"/>
    <property type="match status" value="1"/>
</dbReference>
<keyword evidence="3" id="KW-0687">Ribonucleoprotein</keyword>
<dbReference type="InParanoid" id="A0A401GBV4"/>
<dbReference type="EMBL" id="BFAD01000002">
    <property type="protein sequence ID" value="GBE79635.1"/>
    <property type="molecule type" value="Genomic_DNA"/>
</dbReference>
<evidence type="ECO:0000313" key="6">
    <source>
        <dbReference type="EMBL" id="GBE79635.1"/>
    </source>
</evidence>
<dbReference type="AlphaFoldDB" id="A0A401GBV4"/>
<dbReference type="InterPro" id="IPR001648">
    <property type="entry name" value="Ribosomal_bS18"/>
</dbReference>
<dbReference type="OrthoDB" id="21463at2759"/>
<keyword evidence="2" id="KW-0689">Ribosomal protein</keyword>
<dbReference type="GO" id="GO:0005763">
    <property type="term" value="C:mitochondrial small ribosomal subunit"/>
    <property type="evidence" value="ECO:0007669"/>
    <property type="project" value="TreeGrafter"/>
</dbReference>